<sequence>MAGSAYPSLDCAAQENQWVAVVFDLSSYSKKWTSDPTIDYERRQFRDKQKTNPAFEGYSSSTSFGAFGKRFGTASRKSEIVKLDPMSRDGSSY</sequence>
<dbReference type="Proteomes" id="UP000887013">
    <property type="component" value="Unassembled WGS sequence"/>
</dbReference>
<gene>
    <name evidence="1" type="ORF">NPIL_16641</name>
</gene>
<name>A0A8X6P9H2_NEPPI</name>
<keyword evidence="2" id="KW-1185">Reference proteome</keyword>
<proteinExistence type="predicted"/>
<accession>A0A8X6P9H2</accession>
<protein>
    <submittedName>
        <fullName evidence="1">Uncharacterized protein</fullName>
    </submittedName>
</protein>
<evidence type="ECO:0000313" key="2">
    <source>
        <dbReference type="Proteomes" id="UP000887013"/>
    </source>
</evidence>
<reference evidence="1" key="1">
    <citation type="submission" date="2020-08" db="EMBL/GenBank/DDBJ databases">
        <title>Multicomponent nature underlies the extraordinary mechanical properties of spider dragline silk.</title>
        <authorList>
            <person name="Kono N."/>
            <person name="Nakamura H."/>
            <person name="Mori M."/>
            <person name="Yoshida Y."/>
            <person name="Ohtoshi R."/>
            <person name="Malay A.D."/>
            <person name="Moran D.A.P."/>
            <person name="Tomita M."/>
            <person name="Numata K."/>
            <person name="Arakawa K."/>
        </authorList>
    </citation>
    <scope>NUCLEOTIDE SEQUENCE</scope>
</reference>
<dbReference type="AlphaFoldDB" id="A0A8X6P9H2"/>
<organism evidence="1 2">
    <name type="scientific">Nephila pilipes</name>
    <name type="common">Giant wood spider</name>
    <name type="synonym">Nephila maculata</name>
    <dbReference type="NCBI Taxonomy" id="299642"/>
    <lineage>
        <taxon>Eukaryota</taxon>
        <taxon>Metazoa</taxon>
        <taxon>Ecdysozoa</taxon>
        <taxon>Arthropoda</taxon>
        <taxon>Chelicerata</taxon>
        <taxon>Arachnida</taxon>
        <taxon>Araneae</taxon>
        <taxon>Araneomorphae</taxon>
        <taxon>Entelegynae</taxon>
        <taxon>Araneoidea</taxon>
        <taxon>Nephilidae</taxon>
        <taxon>Nephila</taxon>
    </lineage>
</organism>
<evidence type="ECO:0000313" key="1">
    <source>
        <dbReference type="EMBL" id="GFT56233.1"/>
    </source>
</evidence>
<comment type="caution">
    <text evidence="1">The sequence shown here is derived from an EMBL/GenBank/DDBJ whole genome shotgun (WGS) entry which is preliminary data.</text>
</comment>
<dbReference type="EMBL" id="BMAW01066749">
    <property type="protein sequence ID" value="GFT56233.1"/>
    <property type="molecule type" value="Genomic_DNA"/>
</dbReference>